<evidence type="ECO:0000256" key="6">
    <source>
        <dbReference type="SAM" id="Phobius"/>
    </source>
</evidence>
<evidence type="ECO:0000256" key="5">
    <source>
        <dbReference type="ARBA" id="ARBA00023136"/>
    </source>
</evidence>
<dbReference type="InterPro" id="IPR018456">
    <property type="entry name" value="PTR2_symporter_CS"/>
</dbReference>
<protein>
    <recommendedName>
        <fullName evidence="8">Major facilitator superfamily (MFS) profile domain-containing protein</fullName>
    </recommendedName>
</protein>
<dbReference type="PANTHER" id="PTHR11654">
    <property type="entry name" value="OLIGOPEPTIDE TRANSPORTER-RELATED"/>
    <property type="match status" value="1"/>
</dbReference>
<proteinExistence type="inferred from homology"/>
<feature type="transmembrane region" description="Helical" evidence="6">
    <location>
        <begin position="97"/>
        <end position="116"/>
    </location>
</feature>
<feature type="transmembrane region" description="Helical" evidence="6">
    <location>
        <begin position="236"/>
        <end position="254"/>
    </location>
</feature>
<feature type="transmembrane region" description="Helical" evidence="6">
    <location>
        <begin position="284"/>
        <end position="305"/>
    </location>
</feature>
<dbReference type="Pfam" id="PF00854">
    <property type="entry name" value="PTR2"/>
    <property type="match status" value="2"/>
</dbReference>
<dbReference type="AlphaFoldDB" id="A0A382AJI8"/>
<accession>A0A382AJI8</accession>
<evidence type="ECO:0000256" key="4">
    <source>
        <dbReference type="ARBA" id="ARBA00022989"/>
    </source>
</evidence>
<feature type="transmembrane region" description="Helical" evidence="6">
    <location>
        <begin position="190"/>
        <end position="210"/>
    </location>
</feature>
<evidence type="ECO:0000256" key="3">
    <source>
        <dbReference type="ARBA" id="ARBA00022692"/>
    </source>
</evidence>
<dbReference type="SUPFAM" id="SSF103473">
    <property type="entry name" value="MFS general substrate transporter"/>
    <property type="match status" value="1"/>
</dbReference>
<dbReference type="PROSITE" id="PS01023">
    <property type="entry name" value="PTR2_2"/>
    <property type="match status" value="1"/>
</dbReference>
<feature type="transmembrane region" description="Helical" evidence="6">
    <location>
        <begin position="163"/>
        <end position="184"/>
    </location>
</feature>
<dbReference type="CDD" id="cd17347">
    <property type="entry name" value="MFS_SLC15A1_2_like"/>
    <property type="match status" value="1"/>
</dbReference>
<dbReference type="InterPro" id="IPR000109">
    <property type="entry name" value="POT_fam"/>
</dbReference>
<dbReference type="InterPro" id="IPR036259">
    <property type="entry name" value="MFS_trans_sf"/>
</dbReference>
<evidence type="ECO:0000256" key="2">
    <source>
        <dbReference type="ARBA" id="ARBA00005982"/>
    </source>
</evidence>
<reference evidence="7" key="1">
    <citation type="submission" date="2018-05" db="EMBL/GenBank/DDBJ databases">
        <authorList>
            <person name="Lanie J.A."/>
            <person name="Ng W.-L."/>
            <person name="Kazmierczak K.M."/>
            <person name="Andrzejewski T.M."/>
            <person name="Davidsen T.M."/>
            <person name="Wayne K.J."/>
            <person name="Tettelin H."/>
            <person name="Glass J.I."/>
            <person name="Rusch D."/>
            <person name="Podicherti R."/>
            <person name="Tsui H.-C.T."/>
            <person name="Winkler M.E."/>
        </authorList>
    </citation>
    <scope>NUCLEOTIDE SEQUENCE</scope>
</reference>
<evidence type="ECO:0000313" key="7">
    <source>
        <dbReference type="EMBL" id="SVB01173.1"/>
    </source>
</evidence>
<dbReference type="PROSITE" id="PS01022">
    <property type="entry name" value="PTR2_1"/>
    <property type="match status" value="1"/>
</dbReference>
<keyword evidence="5 6" id="KW-0472">Membrane</keyword>
<evidence type="ECO:0000256" key="1">
    <source>
        <dbReference type="ARBA" id="ARBA00004141"/>
    </source>
</evidence>
<sequence length="667" mass="74418">MNKYLTAPRASKDIPKGIPYIIGNEAAERFSFYGMKGILVVFMTKYLHILTDNPNLAAMNKAAAIEQYHNFTSWVYLTPILGALLADTLLGKYRTIISLSLVYCLGHLTLAFMGSGGLTPEAWMMTGLALISLGSGGIKPCVSAHVGDQFGESNATWLTKVFGWFYISINVGAFISTILTPWLLEWYGPHLAFGIPGILMAIATYVFWLGRKKFIHIQPKGMGFIRETFSREGLKTMAKLAIIFSFVAVFWALFDQTGSSWVLQAEDLNRNWLGVHWLPSQIQAINPIMIVIMVPIFAFGIYPVLDKVFPLTPLRKVSIGLFVMVIGFAMVSVVQQWVDQGQQPSIGWQIFAYAILTSSEVMVSITCLEFAYTQAPRSMKSVIMALFLMSVSLGNFFTAGVNSFIQVPNQLVAATSLNMTIQAKDKNGKKLLSTQEDILKLTSQTKDINGNSIQYITNQEGSYTLILAGKDGTFGTTTDIRLKFSKGGKQIAVKTAEKTNLNTAFVKIKSYFDSNKNTLPKTQAGTDLIKSIIDNWGSPLQYRLVNRNMFRITSLGADKNYMTENDIVLISTISRPSKDESAKKKPYSWRENRIIELKGDEGKREVVKSRGGIKEIEFDTAIMVGGQTNLEGSDYFWFFTWLMLGTALVFVFVALMYEPKTFLHEED</sequence>
<feature type="transmembrane region" description="Helical" evidence="6">
    <location>
        <begin position="635"/>
        <end position="657"/>
    </location>
</feature>
<feature type="transmembrane region" description="Helical" evidence="6">
    <location>
        <begin position="383"/>
        <end position="405"/>
    </location>
</feature>
<gene>
    <name evidence="7" type="ORF">METZ01_LOCUS154027</name>
</gene>
<feature type="transmembrane region" description="Helical" evidence="6">
    <location>
        <begin position="317"/>
        <end position="338"/>
    </location>
</feature>
<dbReference type="GO" id="GO:0022857">
    <property type="term" value="F:transmembrane transporter activity"/>
    <property type="evidence" value="ECO:0007669"/>
    <property type="project" value="InterPro"/>
</dbReference>
<name>A0A382AJI8_9ZZZZ</name>
<dbReference type="GO" id="GO:0006857">
    <property type="term" value="P:oligopeptide transport"/>
    <property type="evidence" value="ECO:0007669"/>
    <property type="project" value="InterPro"/>
</dbReference>
<dbReference type="Gene3D" id="1.20.1250.20">
    <property type="entry name" value="MFS general substrate transporter like domains"/>
    <property type="match status" value="2"/>
</dbReference>
<keyword evidence="4 6" id="KW-1133">Transmembrane helix</keyword>
<dbReference type="GO" id="GO:0016020">
    <property type="term" value="C:membrane"/>
    <property type="evidence" value="ECO:0007669"/>
    <property type="project" value="UniProtKB-SubCell"/>
</dbReference>
<feature type="transmembrane region" description="Helical" evidence="6">
    <location>
        <begin position="71"/>
        <end position="90"/>
    </location>
</feature>
<keyword evidence="3 6" id="KW-0812">Transmembrane</keyword>
<organism evidence="7">
    <name type="scientific">marine metagenome</name>
    <dbReference type="NCBI Taxonomy" id="408172"/>
    <lineage>
        <taxon>unclassified sequences</taxon>
        <taxon>metagenomes</taxon>
        <taxon>ecological metagenomes</taxon>
    </lineage>
</organism>
<feature type="transmembrane region" description="Helical" evidence="6">
    <location>
        <begin position="350"/>
        <end position="371"/>
    </location>
</feature>
<comment type="similarity">
    <text evidence="2">Belongs to the major facilitator superfamily. Proton-dependent oligopeptide transporter (POT/PTR) (TC 2.A.17) family.</text>
</comment>
<evidence type="ECO:0008006" key="8">
    <source>
        <dbReference type="Google" id="ProtNLM"/>
    </source>
</evidence>
<comment type="subcellular location">
    <subcellularLocation>
        <location evidence="1">Membrane</location>
        <topology evidence="1">Multi-pass membrane protein</topology>
    </subcellularLocation>
</comment>
<dbReference type="EMBL" id="UINC01025498">
    <property type="protein sequence ID" value="SVB01173.1"/>
    <property type="molecule type" value="Genomic_DNA"/>
</dbReference>